<feature type="transmembrane region" description="Helical" evidence="8">
    <location>
        <begin position="391"/>
        <end position="414"/>
    </location>
</feature>
<feature type="transmembrane region" description="Helical" evidence="8">
    <location>
        <begin position="752"/>
        <end position="778"/>
    </location>
</feature>
<dbReference type="GO" id="GO:0005254">
    <property type="term" value="F:chloride channel activity"/>
    <property type="evidence" value="ECO:0007669"/>
    <property type="project" value="TreeGrafter"/>
</dbReference>
<keyword evidence="7" id="KW-0325">Glycoprotein</keyword>
<feature type="domain" description="Anoctamin dimerisation" evidence="11">
    <location>
        <begin position="7"/>
        <end position="220"/>
    </location>
</feature>
<feature type="compositionally biased region" description="Basic and acidic residues" evidence="9">
    <location>
        <begin position="827"/>
        <end position="843"/>
    </location>
</feature>
<evidence type="ECO:0000256" key="1">
    <source>
        <dbReference type="ARBA" id="ARBA00004651"/>
    </source>
</evidence>
<dbReference type="InterPro" id="IPR007632">
    <property type="entry name" value="Anoctamin"/>
</dbReference>
<evidence type="ECO:0000259" key="11">
    <source>
        <dbReference type="Pfam" id="PF16178"/>
    </source>
</evidence>
<evidence type="ECO:0000256" key="2">
    <source>
        <dbReference type="ARBA" id="ARBA00009671"/>
    </source>
</evidence>
<accession>A0A8E5NJ25</accession>
<evidence type="ECO:0000256" key="7">
    <source>
        <dbReference type="ARBA" id="ARBA00023180"/>
    </source>
</evidence>
<comment type="similarity">
    <text evidence="2 8">Belongs to the anoctamin family.</text>
</comment>
<dbReference type="OrthoDB" id="296386at2759"/>
<organism evidence="12">
    <name type="scientific">Schistocerca gregaria</name>
    <name type="common">Desert locust</name>
    <name type="synonym">Gryllus gregarius</name>
    <dbReference type="NCBI Taxonomy" id="7010"/>
    <lineage>
        <taxon>Eukaryota</taxon>
        <taxon>Metazoa</taxon>
        <taxon>Ecdysozoa</taxon>
        <taxon>Arthropoda</taxon>
        <taxon>Hexapoda</taxon>
        <taxon>Insecta</taxon>
        <taxon>Pterygota</taxon>
        <taxon>Neoptera</taxon>
        <taxon>Polyneoptera</taxon>
        <taxon>Orthoptera</taxon>
        <taxon>Caelifera</taxon>
        <taxon>Acrididea</taxon>
        <taxon>Acridomorpha</taxon>
        <taxon>Acridoidea</taxon>
        <taxon>Acrididae</taxon>
        <taxon>Cyrtacanthacridinae</taxon>
        <taxon>Schistocerca</taxon>
    </lineage>
</organism>
<dbReference type="Pfam" id="PF16178">
    <property type="entry name" value="Anoct_dimer"/>
    <property type="match status" value="1"/>
</dbReference>
<dbReference type="GO" id="GO:0005886">
    <property type="term" value="C:plasma membrane"/>
    <property type="evidence" value="ECO:0007669"/>
    <property type="project" value="UniProtKB-SubCell"/>
</dbReference>
<feature type="transmembrane region" description="Helical" evidence="8">
    <location>
        <begin position="234"/>
        <end position="260"/>
    </location>
</feature>
<keyword evidence="5 8" id="KW-1133">Transmembrane helix</keyword>
<evidence type="ECO:0000256" key="4">
    <source>
        <dbReference type="ARBA" id="ARBA00022692"/>
    </source>
</evidence>
<sequence length="850" mass="98609">MSINGSSVDFVLVWEEEGSKAASSAAANAKIKREIFEKHLEEEGLILEHEKVKHLNFVKIHATHEVLCRYTEILKLRMPMKEFDGAYLEEPSFDIMQEVKSLVKRALEFVRVDPKVFKPVERKLTAEFSRDKEYLFDVDAPNFFTPAVRILVVDFILQRQKFSEDSGDLFSFGINRLITEGVYKAAYPLHDGDFRDRSCMRGLLFHEWASVQKWIKFQPVDHVKDYFGVKFGLYFAWLGFYSHMLIPASIVGLICFFYGVCTMFSNRLSQDICNESLNITMCPLCDRTCEYWNLAETCTYARITYLFDNPFTVFFAIFMSFWATLFLELWKRYSASIVHRWGLTGFDLQAEHPRPEYLARLSHVKRNKVNVVTGLEEPYVPFWKVRVPATILSFSVVLLLIALAVGAVFGVVLYRMSVLTSLSLYPNNDATGYITMFIPATAATINLICIMTLNWFYDWLAVRLTEWELLRTQTEFDDSLTLKIYLFQFVNYYTSIFYIAFLKGKFVGYPSKYNRILGYRQEECSPGGCLMELCIQLAIIMVGKQAMNSILEMVIPLLQKWYNTFKLLTGLGKEDDAKAVSSTRWAQDYRLLDWGPRGLFPEYLEMVLQYGFVTIFVAAFPLAPFFALLNNVLEMRLDAKKFLKFYRRPVPHRVKDIGVWFRILDIIGRLAVVTNAFIIAFSSNFIPRLVYMSVVNPNHTDEGFLNHSLAYFNTSDFPSHYAPRHPENVTMCRYLEYRNPPWDPHPYKRPPIYWHVLAARLAFIVVFQNVVGVVMAAVEWCIPDMSRKLRDEIRREAYLTNEIIIKQEAMRARARLSQVSSGEFLEAERKGGSGENGVRHREGQWNNLVV</sequence>
<feature type="transmembrane region" description="Helical" evidence="8">
    <location>
        <begin position="607"/>
        <end position="633"/>
    </location>
</feature>
<protein>
    <recommendedName>
        <fullName evidence="8">Anoctamin</fullName>
    </recommendedName>
</protein>
<evidence type="ECO:0000313" key="12">
    <source>
        <dbReference type="EMBL" id="QVD39276.1"/>
    </source>
</evidence>
<dbReference type="PANTHER" id="PTHR12308">
    <property type="entry name" value="ANOCTAMIN"/>
    <property type="match status" value="1"/>
</dbReference>
<evidence type="ECO:0000256" key="3">
    <source>
        <dbReference type="ARBA" id="ARBA00022475"/>
    </source>
</evidence>
<keyword evidence="4 8" id="KW-0812">Transmembrane</keyword>
<dbReference type="EMBL" id="MW962510">
    <property type="protein sequence ID" value="QVD39276.1"/>
    <property type="molecule type" value="mRNA"/>
</dbReference>
<feature type="transmembrane region" description="Helical" evidence="8">
    <location>
        <begin position="311"/>
        <end position="330"/>
    </location>
</feature>
<dbReference type="InterPro" id="IPR032394">
    <property type="entry name" value="Anoct_dimer"/>
</dbReference>
<keyword evidence="3" id="KW-1003">Cell membrane</keyword>
<evidence type="ECO:0000259" key="10">
    <source>
        <dbReference type="Pfam" id="PF04547"/>
    </source>
</evidence>
<feature type="transmembrane region" description="Helical" evidence="8">
    <location>
        <begin position="434"/>
        <end position="460"/>
    </location>
</feature>
<comment type="subcellular location">
    <subcellularLocation>
        <location evidence="1">Cell membrane</location>
        <topology evidence="1">Multi-pass membrane protein</topology>
    </subcellularLocation>
    <subcellularLocation>
        <location evidence="8">Membrane</location>
        <topology evidence="8">Multi-pass membrane protein</topology>
    </subcellularLocation>
</comment>
<proteinExistence type="evidence at transcript level"/>
<dbReference type="InterPro" id="IPR049452">
    <property type="entry name" value="Anoctamin_TM"/>
</dbReference>
<dbReference type="AlphaFoldDB" id="A0A8E5NJ25"/>
<feature type="transmembrane region" description="Helical" evidence="8">
    <location>
        <begin position="480"/>
        <end position="501"/>
    </location>
</feature>
<feature type="domain" description="Anoctamin transmembrane" evidence="10">
    <location>
        <begin position="223"/>
        <end position="796"/>
    </location>
</feature>
<feature type="transmembrane region" description="Helical" evidence="8">
    <location>
        <begin position="666"/>
        <end position="686"/>
    </location>
</feature>
<evidence type="ECO:0000256" key="6">
    <source>
        <dbReference type="ARBA" id="ARBA00023136"/>
    </source>
</evidence>
<name>A0A8E5NJ25_SCHGR</name>
<feature type="region of interest" description="Disordered" evidence="9">
    <location>
        <begin position="827"/>
        <end position="850"/>
    </location>
</feature>
<reference evidence="12" key="1">
    <citation type="journal article" date="2021" name="J. Neurophysiol.">
        <title>Gene transcription changes in a locust model of noise-induced deafness.</title>
        <authorList>
            <person name="French A.S."/>
            <person name="Warren B."/>
        </authorList>
    </citation>
    <scope>NUCLEOTIDE SEQUENCE</scope>
</reference>
<keyword evidence="6 8" id="KW-0472">Membrane</keyword>
<dbReference type="Pfam" id="PF04547">
    <property type="entry name" value="Anoctamin"/>
    <property type="match status" value="1"/>
</dbReference>
<dbReference type="PANTHER" id="PTHR12308:SF83">
    <property type="entry name" value="ANOCTAMIN"/>
    <property type="match status" value="1"/>
</dbReference>
<evidence type="ECO:0000256" key="9">
    <source>
        <dbReference type="SAM" id="MobiDB-lite"/>
    </source>
</evidence>
<evidence type="ECO:0000256" key="5">
    <source>
        <dbReference type="ARBA" id="ARBA00022989"/>
    </source>
</evidence>
<dbReference type="GO" id="GO:0046983">
    <property type="term" value="F:protein dimerization activity"/>
    <property type="evidence" value="ECO:0007669"/>
    <property type="project" value="InterPro"/>
</dbReference>
<evidence type="ECO:0000256" key="8">
    <source>
        <dbReference type="RuleBase" id="RU280814"/>
    </source>
</evidence>